<dbReference type="PROSITE" id="PS51257">
    <property type="entry name" value="PROKAR_LIPOPROTEIN"/>
    <property type="match status" value="1"/>
</dbReference>
<reference evidence="3" key="1">
    <citation type="submission" date="2016-12" db="EMBL/GenBank/DDBJ databases">
        <authorList>
            <person name="Varghese N."/>
            <person name="Submissions S."/>
        </authorList>
    </citation>
    <scope>NUCLEOTIDE SEQUENCE [LARGE SCALE GENOMIC DNA]</scope>
    <source>
        <strain evidence="3">DSM 25035</strain>
    </source>
</reference>
<sequence length="346" mass="40202">MSFNRRIMKYQLIIFVLFLSACQQKSDLKTAPETEIPERKPNEERQDTIETQQGQNQLDSTTIQYDTKLFNEIQTDTIEFMDYNDDFDYGYLNGRKKGKNLSFVYNWYWTENQEYNFRPGDLIQVEWKMDSILMAGDEEVVNVVERALDAKKIASGNLPIHFLTREDSYDESVKANISSMVINQSYLHNISEPERAALGYIAFDIGNECQWGYDSQGKRALYCQIVTALNLDYQCSDTQLDFLRKWFTKDRVANEKLKSCPTIPNTATIQSTFDEILIQKDESNKTITVNSKITGINIRESKSWKWSQTDVFEYSQDNIALIDSKKSELTESKIDLNPDHDTNNDL</sequence>
<organism evidence="2 3">
    <name type="scientific">Algoriphagus zhangzhouensis</name>
    <dbReference type="NCBI Taxonomy" id="1073327"/>
    <lineage>
        <taxon>Bacteria</taxon>
        <taxon>Pseudomonadati</taxon>
        <taxon>Bacteroidota</taxon>
        <taxon>Cytophagia</taxon>
        <taxon>Cytophagales</taxon>
        <taxon>Cyclobacteriaceae</taxon>
        <taxon>Algoriphagus</taxon>
    </lineage>
</organism>
<evidence type="ECO:0000313" key="3">
    <source>
        <dbReference type="Proteomes" id="UP000184609"/>
    </source>
</evidence>
<proteinExistence type="predicted"/>
<evidence type="ECO:0000313" key="2">
    <source>
        <dbReference type="EMBL" id="SHO64314.1"/>
    </source>
</evidence>
<dbReference type="STRING" id="1073327.SAMN04488108_3368"/>
<name>A0A1M7ZHG5_9BACT</name>
<dbReference type="EMBL" id="FRXN01000005">
    <property type="protein sequence ID" value="SHO64314.1"/>
    <property type="molecule type" value="Genomic_DNA"/>
</dbReference>
<keyword evidence="3" id="KW-1185">Reference proteome</keyword>
<dbReference type="Proteomes" id="UP000184609">
    <property type="component" value="Unassembled WGS sequence"/>
</dbReference>
<gene>
    <name evidence="2" type="ORF">SAMN04488108_3368</name>
</gene>
<accession>A0A1M7ZHG5</accession>
<evidence type="ECO:0008006" key="4">
    <source>
        <dbReference type="Google" id="ProtNLM"/>
    </source>
</evidence>
<feature type="compositionally biased region" description="Basic and acidic residues" evidence="1">
    <location>
        <begin position="29"/>
        <end position="48"/>
    </location>
</feature>
<protein>
    <recommendedName>
        <fullName evidence="4">Lipoprotein</fullName>
    </recommendedName>
</protein>
<feature type="region of interest" description="Disordered" evidence="1">
    <location>
        <begin position="29"/>
        <end position="57"/>
    </location>
</feature>
<dbReference type="AlphaFoldDB" id="A0A1M7ZHG5"/>
<evidence type="ECO:0000256" key="1">
    <source>
        <dbReference type="SAM" id="MobiDB-lite"/>
    </source>
</evidence>